<proteinExistence type="predicted"/>
<protein>
    <submittedName>
        <fullName evidence="1">Uncharacterized protein</fullName>
    </submittedName>
</protein>
<name>X1CYN5_9ZZZZ</name>
<sequence length="72" mass="7860">MVIEGGLQTLDQNLAAAIQETVSKLPIGEYESVNPIQAAIAQFLMNKVQSDTIQMPERAQNGQFTVIEPDQS</sequence>
<dbReference type="AlphaFoldDB" id="X1CYN5"/>
<gene>
    <name evidence="1" type="ORF">S01H4_56417</name>
</gene>
<dbReference type="EMBL" id="BART01032686">
    <property type="protein sequence ID" value="GAH13636.1"/>
    <property type="molecule type" value="Genomic_DNA"/>
</dbReference>
<evidence type="ECO:0000313" key="1">
    <source>
        <dbReference type="EMBL" id="GAH13636.1"/>
    </source>
</evidence>
<organism evidence="1">
    <name type="scientific">marine sediment metagenome</name>
    <dbReference type="NCBI Taxonomy" id="412755"/>
    <lineage>
        <taxon>unclassified sequences</taxon>
        <taxon>metagenomes</taxon>
        <taxon>ecological metagenomes</taxon>
    </lineage>
</organism>
<comment type="caution">
    <text evidence="1">The sequence shown here is derived from an EMBL/GenBank/DDBJ whole genome shotgun (WGS) entry which is preliminary data.</text>
</comment>
<reference evidence="1" key="1">
    <citation type="journal article" date="2014" name="Front. Microbiol.">
        <title>High frequency of phylogenetically diverse reductive dehalogenase-homologous genes in deep subseafloor sedimentary metagenomes.</title>
        <authorList>
            <person name="Kawai M."/>
            <person name="Futagami T."/>
            <person name="Toyoda A."/>
            <person name="Takaki Y."/>
            <person name="Nishi S."/>
            <person name="Hori S."/>
            <person name="Arai W."/>
            <person name="Tsubouchi T."/>
            <person name="Morono Y."/>
            <person name="Uchiyama I."/>
            <person name="Ito T."/>
            <person name="Fujiyama A."/>
            <person name="Inagaki F."/>
            <person name="Takami H."/>
        </authorList>
    </citation>
    <scope>NUCLEOTIDE SEQUENCE</scope>
    <source>
        <strain evidence="1">Expedition CK06-06</strain>
    </source>
</reference>
<accession>X1CYN5</accession>